<dbReference type="EMBL" id="WOGU01000001">
    <property type="protein sequence ID" value="MUN61586.1"/>
    <property type="molecule type" value="Genomic_DNA"/>
</dbReference>
<dbReference type="Pfam" id="PF12728">
    <property type="entry name" value="HTH_17"/>
    <property type="match status" value="1"/>
</dbReference>
<keyword evidence="3" id="KW-1185">Reference proteome</keyword>
<name>A0A6N8GEG3_9MICC</name>
<evidence type="ECO:0000259" key="1">
    <source>
        <dbReference type="Pfam" id="PF12728"/>
    </source>
</evidence>
<dbReference type="Proteomes" id="UP000436989">
    <property type="component" value="Unassembled WGS sequence"/>
</dbReference>
<reference evidence="2 3" key="1">
    <citation type="submission" date="2019-12" db="EMBL/GenBank/DDBJ databases">
        <authorList>
            <person name="Shi Y."/>
        </authorList>
    </citation>
    <scope>NUCLEOTIDE SEQUENCE [LARGE SCALE GENOMIC DNA]</scope>
    <source>
        <strain evidence="2 3">JCM 17929</strain>
    </source>
</reference>
<organism evidence="2 3">
    <name type="scientific">Kocuria sediminis</name>
    <dbReference type="NCBI Taxonomy" id="1038857"/>
    <lineage>
        <taxon>Bacteria</taxon>
        <taxon>Bacillati</taxon>
        <taxon>Actinomycetota</taxon>
        <taxon>Actinomycetes</taxon>
        <taxon>Micrococcales</taxon>
        <taxon>Micrococcaceae</taxon>
        <taxon>Kocuria</taxon>
    </lineage>
</organism>
<dbReference type="InterPro" id="IPR009061">
    <property type="entry name" value="DNA-bd_dom_put_sf"/>
</dbReference>
<feature type="domain" description="Helix-turn-helix" evidence="1">
    <location>
        <begin position="9"/>
        <end position="59"/>
    </location>
</feature>
<evidence type="ECO:0000313" key="2">
    <source>
        <dbReference type="EMBL" id="MUN61586.1"/>
    </source>
</evidence>
<dbReference type="SUPFAM" id="SSF46955">
    <property type="entry name" value="Putative DNA-binding domain"/>
    <property type="match status" value="1"/>
</dbReference>
<dbReference type="AlphaFoldDB" id="A0A6N8GEG3"/>
<sequence length="63" mass="7130">MPTPGAARLLSMQDLSDRYGVPLQTVRRWRTTNYGPAGFAVGRYVRYRLADVEAWEQSQLDAA</sequence>
<dbReference type="InterPro" id="IPR041657">
    <property type="entry name" value="HTH_17"/>
</dbReference>
<evidence type="ECO:0000313" key="3">
    <source>
        <dbReference type="Proteomes" id="UP000436989"/>
    </source>
</evidence>
<accession>A0A6N8GEG3</accession>
<proteinExistence type="predicted"/>
<comment type="caution">
    <text evidence="2">The sequence shown here is derived from an EMBL/GenBank/DDBJ whole genome shotgun (WGS) entry which is preliminary data.</text>
</comment>
<dbReference type="RefSeq" id="WP_156266630.1">
    <property type="nucleotide sequence ID" value="NZ_WOGU01000001.1"/>
</dbReference>
<protein>
    <submittedName>
        <fullName evidence="2">Helix-turn-helix domain-containing protein</fullName>
    </submittedName>
</protein>
<gene>
    <name evidence="2" type="ORF">GMA12_00175</name>
</gene>